<evidence type="ECO:0000313" key="2">
    <source>
        <dbReference type="Proteomes" id="UP000235346"/>
    </source>
</evidence>
<dbReference type="Proteomes" id="UP000235346">
    <property type="component" value="Unassembled WGS sequence"/>
</dbReference>
<sequence>MRTVTLINTPRGQVVPLPDDMSYKDIDELEIHREGDVITLHPVTKQRRNIANSLAMPDTSDFEFKPLQVDIKTKPDDFT</sequence>
<evidence type="ECO:0000313" key="1">
    <source>
        <dbReference type="EMBL" id="PMR71734.1"/>
    </source>
</evidence>
<reference evidence="1 2" key="1">
    <citation type="submission" date="2018-01" db="EMBL/GenBank/DDBJ databases">
        <title>Halomonas endophytica sp. nov., isolated from storage liquid in the stems of Populus euphratica.</title>
        <authorList>
            <person name="Chen C."/>
        </authorList>
    </citation>
    <scope>NUCLEOTIDE SEQUENCE [LARGE SCALE GENOMIC DNA]</scope>
    <source>
        <strain evidence="1 2">DSM 26881</strain>
    </source>
</reference>
<dbReference type="OrthoDB" id="5298361at2"/>
<protein>
    <submittedName>
        <fullName evidence="1">AbrB family transcriptional regulator</fullName>
    </submittedName>
</protein>
<dbReference type="AlphaFoldDB" id="A0A2N7TU71"/>
<accession>A0A2N7TU71</accession>
<dbReference type="EMBL" id="PNRE01000009">
    <property type="protein sequence ID" value="PMR71734.1"/>
    <property type="molecule type" value="Genomic_DNA"/>
</dbReference>
<comment type="caution">
    <text evidence="1">The sequence shown here is derived from an EMBL/GenBank/DDBJ whole genome shotgun (WGS) entry which is preliminary data.</text>
</comment>
<keyword evidence="2" id="KW-1185">Reference proteome</keyword>
<dbReference type="RefSeq" id="WP_102626152.1">
    <property type="nucleotide sequence ID" value="NZ_PDOH01000028.1"/>
</dbReference>
<organism evidence="1 2">
    <name type="scientific">Halomonas heilongjiangensis</name>
    <dbReference type="NCBI Taxonomy" id="1387883"/>
    <lineage>
        <taxon>Bacteria</taxon>
        <taxon>Pseudomonadati</taxon>
        <taxon>Pseudomonadota</taxon>
        <taxon>Gammaproteobacteria</taxon>
        <taxon>Oceanospirillales</taxon>
        <taxon>Halomonadaceae</taxon>
        <taxon>Halomonas</taxon>
    </lineage>
</organism>
<name>A0A2N7TU71_9GAMM</name>
<proteinExistence type="predicted"/>
<gene>
    <name evidence="1" type="ORF">C1H66_01470</name>
</gene>